<gene>
    <name evidence="1" type="ORF">BDV25DRAFT_16486</name>
</gene>
<evidence type="ECO:0000313" key="1">
    <source>
        <dbReference type="EMBL" id="KAE8148536.1"/>
    </source>
</evidence>
<name>A0A5N6TQ93_ASPAV</name>
<dbReference type="AlphaFoldDB" id="A0A5N6TQ93"/>
<protein>
    <submittedName>
        <fullName evidence="1">Uncharacterized protein</fullName>
    </submittedName>
</protein>
<keyword evidence="2" id="KW-1185">Reference proteome</keyword>
<organism evidence="1 2">
    <name type="scientific">Aspergillus avenaceus</name>
    <dbReference type="NCBI Taxonomy" id="36643"/>
    <lineage>
        <taxon>Eukaryota</taxon>
        <taxon>Fungi</taxon>
        <taxon>Dikarya</taxon>
        <taxon>Ascomycota</taxon>
        <taxon>Pezizomycotina</taxon>
        <taxon>Eurotiomycetes</taxon>
        <taxon>Eurotiomycetidae</taxon>
        <taxon>Eurotiales</taxon>
        <taxon>Aspergillaceae</taxon>
        <taxon>Aspergillus</taxon>
        <taxon>Aspergillus subgen. Circumdati</taxon>
    </lineage>
</organism>
<dbReference type="EMBL" id="ML742156">
    <property type="protein sequence ID" value="KAE8148536.1"/>
    <property type="molecule type" value="Genomic_DNA"/>
</dbReference>
<accession>A0A5N6TQ93</accession>
<proteinExistence type="predicted"/>
<sequence>MLPGTVLRLVAWSQSMRLFMPLGTCLLCQASSHVHLVPSFLVLITLTWTRSRARTFFDRYGKRYLIMCPIILKHLYPLLISPFLSNSVFLLSVRATREAASFEYRDRYYGDLLPKSLLDCFIFLVSFSFPLSRFEIICTSGRLLDSSLSFVNPFTFDFLNLCFSLSGTITSYVVGECCPHC</sequence>
<dbReference type="Proteomes" id="UP000325780">
    <property type="component" value="Unassembled WGS sequence"/>
</dbReference>
<evidence type="ECO:0000313" key="2">
    <source>
        <dbReference type="Proteomes" id="UP000325780"/>
    </source>
</evidence>
<reference evidence="1 2" key="1">
    <citation type="submission" date="2019-04" db="EMBL/GenBank/DDBJ databases">
        <title>Friends and foes A comparative genomics study of 23 Aspergillus species from section Flavi.</title>
        <authorList>
            <consortium name="DOE Joint Genome Institute"/>
            <person name="Kjaerbolling I."/>
            <person name="Vesth T."/>
            <person name="Frisvad J.C."/>
            <person name="Nybo J.L."/>
            <person name="Theobald S."/>
            <person name="Kildgaard S."/>
            <person name="Isbrandt T."/>
            <person name="Kuo A."/>
            <person name="Sato A."/>
            <person name="Lyhne E.K."/>
            <person name="Kogle M.E."/>
            <person name="Wiebenga A."/>
            <person name="Kun R.S."/>
            <person name="Lubbers R.J."/>
            <person name="Makela M.R."/>
            <person name="Barry K."/>
            <person name="Chovatia M."/>
            <person name="Clum A."/>
            <person name="Daum C."/>
            <person name="Haridas S."/>
            <person name="He G."/>
            <person name="LaButti K."/>
            <person name="Lipzen A."/>
            <person name="Mondo S."/>
            <person name="Riley R."/>
            <person name="Salamov A."/>
            <person name="Simmons B.A."/>
            <person name="Magnuson J.K."/>
            <person name="Henrissat B."/>
            <person name="Mortensen U.H."/>
            <person name="Larsen T.O."/>
            <person name="Devries R.P."/>
            <person name="Grigoriev I.V."/>
            <person name="Machida M."/>
            <person name="Baker S.E."/>
            <person name="Andersen M.R."/>
        </authorList>
    </citation>
    <scope>NUCLEOTIDE SEQUENCE [LARGE SCALE GENOMIC DNA]</scope>
    <source>
        <strain evidence="1 2">IBT 18842</strain>
    </source>
</reference>